<dbReference type="KEGG" id="nal:B005_1152"/>
<dbReference type="AlphaFoldDB" id="J7L988"/>
<evidence type="ECO:0000313" key="3">
    <source>
        <dbReference type="Proteomes" id="UP000003779"/>
    </source>
</evidence>
<dbReference type="PATRIC" id="fig|1205910.3.peg.1098"/>
<accession>J7L988</accession>
<reference evidence="2 3" key="1">
    <citation type="journal article" date="2012" name="J. Bacteriol.">
        <title>Whole-Genome Sequence of Nocardiopsis alba Strain ATCC BAA-2165, Associated with Honeybees.</title>
        <authorList>
            <person name="Qiao J."/>
            <person name="Chen L."/>
            <person name="Li Y."/>
            <person name="Wang J."/>
            <person name="Zhang W."/>
            <person name="Chen S."/>
        </authorList>
    </citation>
    <scope>NUCLEOTIDE SEQUENCE [LARGE SCALE GENOMIC DNA]</scope>
    <source>
        <strain evidence="3">ATCC BAA-2165 / BE74</strain>
    </source>
</reference>
<dbReference type="Proteomes" id="UP000003779">
    <property type="component" value="Chromosome"/>
</dbReference>
<dbReference type="HOGENOM" id="CLU_1609095_0_0_11"/>
<evidence type="ECO:0000256" key="1">
    <source>
        <dbReference type="SAM" id="MobiDB-lite"/>
    </source>
</evidence>
<protein>
    <submittedName>
        <fullName evidence="2">Uncharacterized protein</fullName>
    </submittedName>
</protein>
<proteinExistence type="predicted"/>
<name>J7L988_NOCAA</name>
<sequence length="165" mass="16942">MAGLGAVAVEDGRHLTRAAGATGGALAEFRAGLGSDTYLGHDKTPRVQPRNTGNTTPLVRTILALGGEYDGVARLAGDSTALVPGVPGEPSPDPFRPGNARRAPLPALFPNGYTRRHVESVRARGHSAKSTGSGDDSVHAPQRPPADRAAPVGHVMTRGVTRTGS</sequence>
<dbReference type="EMBL" id="CP003788">
    <property type="protein sequence ID" value="AFR10223.1"/>
    <property type="molecule type" value="Genomic_DNA"/>
</dbReference>
<evidence type="ECO:0000313" key="2">
    <source>
        <dbReference type="EMBL" id="AFR10223.1"/>
    </source>
</evidence>
<gene>
    <name evidence="2" type="ordered locus">B005_1152</name>
</gene>
<organism evidence="2 3">
    <name type="scientific">Nocardiopsis alba (strain ATCC BAA-2165 / BE74)</name>
    <dbReference type="NCBI Taxonomy" id="1205910"/>
    <lineage>
        <taxon>Bacteria</taxon>
        <taxon>Bacillati</taxon>
        <taxon>Actinomycetota</taxon>
        <taxon>Actinomycetes</taxon>
        <taxon>Streptosporangiales</taxon>
        <taxon>Nocardiopsidaceae</taxon>
        <taxon>Nocardiopsis</taxon>
    </lineage>
</organism>
<feature type="region of interest" description="Disordered" evidence="1">
    <location>
        <begin position="83"/>
        <end position="165"/>
    </location>
</feature>
<reference evidence="3" key="2">
    <citation type="submission" date="2012-08" db="EMBL/GenBank/DDBJ databases">
        <title>Whole-genome sequence of Nocardiopsis alba strain ATCC BAA-2165 associated with honeybees.</title>
        <authorList>
            <person name="Qiao J."/>
            <person name="Chen L."/>
            <person name="Li Y."/>
            <person name="Wang J."/>
            <person name="Zhang W."/>
            <person name="Chen S."/>
        </authorList>
    </citation>
    <scope>NUCLEOTIDE SEQUENCE [LARGE SCALE GENOMIC DNA]</scope>
    <source>
        <strain evidence="3">ATCC BAA-2165 / BE74</strain>
    </source>
</reference>